<feature type="region of interest" description="Disordered" evidence="5">
    <location>
        <begin position="440"/>
        <end position="463"/>
    </location>
</feature>
<feature type="domain" description="Helicase HerA central" evidence="6">
    <location>
        <begin position="7"/>
        <end position="99"/>
    </location>
</feature>
<comment type="catalytic activity">
    <reaction evidence="3">
        <text>ATP + H2O = ADP + phosphate + H(+)</text>
        <dbReference type="Rhea" id="RHEA:13065"/>
        <dbReference type="ChEBI" id="CHEBI:15377"/>
        <dbReference type="ChEBI" id="CHEBI:15378"/>
        <dbReference type="ChEBI" id="CHEBI:30616"/>
        <dbReference type="ChEBI" id="CHEBI:43474"/>
        <dbReference type="ChEBI" id="CHEBI:456216"/>
        <dbReference type="EC" id="5.6.2.3"/>
    </reaction>
</comment>
<dbReference type="RefSeq" id="WP_336351367.1">
    <property type="nucleotide sequence ID" value="NZ_JAZAQL010000003.1"/>
</dbReference>
<gene>
    <name evidence="7" type="ORF">ACFQGB_16260</name>
</gene>
<accession>A0ABD5VIY5</accession>
<comment type="similarity">
    <text evidence="1">Belongs to the HerA family.</text>
</comment>
<evidence type="ECO:0000313" key="7">
    <source>
        <dbReference type="EMBL" id="MFC6954418.1"/>
    </source>
</evidence>
<dbReference type="Gene3D" id="3.40.50.300">
    <property type="entry name" value="P-loop containing nucleotide triphosphate hydrolases"/>
    <property type="match status" value="1"/>
</dbReference>
<protein>
    <submittedName>
        <fullName evidence="7">Helicase HerA domain-containing protein</fullName>
    </submittedName>
</protein>
<comment type="caution">
    <text evidence="7">The sequence shown here is derived from an EMBL/GenBank/DDBJ whole genome shotgun (WGS) entry which is preliminary data.</text>
</comment>
<evidence type="ECO:0000313" key="8">
    <source>
        <dbReference type="Proteomes" id="UP001596395"/>
    </source>
</evidence>
<dbReference type="InterPro" id="IPR008571">
    <property type="entry name" value="HerA-like"/>
</dbReference>
<keyword evidence="7" id="KW-0067">ATP-binding</keyword>
<organism evidence="7 8">
    <name type="scientific">Halorubellus litoreus</name>
    <dbReference type="NCBI Taxonomy" id="755308"/>
    <lineage>
        <taxon>Archaea</taxon>
        <taxon>Methanobacteriati</taxon>
        <taxon>Methanobacteriota</taxon>
        <taxon>Stenosarchaea group</taxon>
        <taxon>Halobacteria</taxon>
        <taxon>Halobacteriales</taxon>
        <taxon>Halorubellaceae</taxon>
        <taxon>Halorubellus</taxon>
    </lineage>
</organism>
<keyword evidence="7" id="KW-0547">Nucleotide-binding</keyword>
<name>A0ABD5VIY5_9EURY</name>
<evidence type="ECO:0000259" key="6">
    <source>
        <dbReference type="Pfam" id="PF01935"/>
    </source>
</evidence>
<proteinExistence type="inferred from homology"/>
<dbReference type="InterPro" id="IPR027417">
    <property type="entry name" value="P-loop_NTPase"/>
</dbReference>
<dbReference type="InterPro" id="IPR002789">
    <property type="entry name" value="HerA_central"/>
</dbReference>
<comment type="catalytic activity">
    <reaction evidence="4">
        <text>ATP + H2O = ADP + phosphate + H(+)</text>
        <dbReference type="Rhea" id="RHEA:13065"/>
        <dbReference type="ChEBI" id="CHEBI:15377"/>
        <dbReference type="ChEBI" id="CHEBI:15378"/>
        <dbReference type="ChEBI" id="CHEBI:30616"/>
        <dbReference type="ChEBI" id="CHEBI:43474"/>
        <dbReference type="ChEBI" id="CHEBI:456216"/>
        <dbReference type="EC" id="5.6.2.4"/>
    </reaction>
</comment>
<evidence type="ECO:0000256" key="5">
    <source>
        <dbReference type="SAM" id="MobiDB-lite"/>
    </source>
</evidence>
<keyword evidence="7" id="KW-0347">Helicase</keyword>
<evidence type="ECO:0000256" key="1">
    <source>
        <dbReference type="ARBA" id="ARBA00007816"/>
    </source>
</evidence>
<feature type="compositionally biased region" description="Acidic residues" evidence="5">
    <location>
        <begin position="347"/>
        <end position="360"/>
    </location>
</feature>
<dbReference type="GO" id="GO:0043139">
    <property type="term" value="F:5'-3' DNA helicase activity"/>
    <property type="evidence" value="ECO:0007669"/>
    <property type="project" value="UniProtKB-EC"/>
</dbReference>
<dbReference type="PANTHER" id="PTHR42957">
    <property type="entry name" value="HELICASE MJ1565-RELATED"/>
    <property type="match status" value="1"/>
</dbReference>
<comment type="catalytic activity">
    <reaction evidence="2">
        <text>Couples ATP hydrolysis with the unwinding of duplex DNA by translocating in the 3'-5' direction.</text>
        <dbReference type="EC" id="5.6.2.4"/>
    </reaction>
</comment>
<dbReference type="Gene3D" id="1.20.5.1000">
    <property type="entry name" value="arf6 gtpase in complex with a specific effector, jip4"/>
    <property type="match status" value="1"/>
</dbReference>
<keyword evidence="7" id="KW-0378">Hydrolase</keyword>
<dbReference type="SUPFAM" id="SSF52540">
    <property type="entry name" value="P-loop containing nucleoside triphosphate hydrolases"/>
    <property type="match status" value="1"/>
</dbReference>
<evidence type="ECO:0000256" key="4">
    <source>
        <dbReference type="ARBA" id="ARBA00048988"/>
    </source>
</evidence>
<dbReference type="GO" id="GO:0043138">
    <property type="term" value="F:3'-5' DNA helicase activity"/>
    <property type="evidence" value="ECO:0007669"/>
    <property type="project" value="UniProtKB-EC"/>
</dbReference>
<evidence type="ECO:0000256" key="2">
    <source>
        <dbReference type="ARBA" id="ARBA00034617"/>
    </source>
</evidence>
<feature type="compositionally biased region" description="Basic and acidic residues" evidence="5">
    <location>
        <begin position="440"/>
        <end position="454"/>
    </location>
</feature>
<dbReference type="EMBL" id="JBHSXN010000003">
    <property type="protein sequence ID" value="MFC6954418.1"/>
    <property type="molecule type" value="Genomic_DNA"/>
</dbReference>
<keyword evidence="8" id="KW-1185">Reference proteome</keyword>
<sequence length="607" mass="68202">MSETRTIRVGETVDGDAVELPVVELLTGRGFVTGKSGSGKSNTASVVCEELLDAGFPMLIIDCEGEYYGLKEEYELLHVGADEECDIQVAPEHAEKVADLALNENIPVILDVSGYLDEDVSNELILQTARHLFAKEKKLKKPFLLVCEEVHEYIPEGGGMDETGKMLIKIGKRGRKHGLGIVGISQRPADVKKDFITQANWLVWHRLTWENDTNVVGRIIGSEYADRVTDLDDGQAFMQTDWAEADLRTVQFRRKRTFDAGATPGLDDFERPELKSVSDNLVGDLQSITEDKEEHENRIAELEAEIEKKDQRIATLEDELEDARDISQAANKMADAIAGNTGITAPSDDDQQTLDEVEGDKEDHEKSNAEIEHERNEFRKRARELEERLDDLATTKADLEDRVEALAAEKSELADERDELRAERDELATRVDELEAEVESMHAELGDERQKTEQLESETDEGEVISDQADRIAFLEMALEQLQRRLSDDDGAGGDLESVSTIDLLHEDPIEEKVEAAIRESNCRREHAWDVIAVLADRGPIRTRDVEPLVDATGHHISSAIIELRKVNVLERDEKGRHEINRRYVEGILETKAEREGLAALKNRSRQ</sequence>
<feature type="compositionally biased region" description="Basic and acidic residues" evidence="5">
    <location>
        <begin position="361"/>
        <end position="378"/>
    </location>
</feature>
<dbReference type="AlphaFoldDB" id="A0ABD5VIY5"/>
<dbReference type="PANTHER" id="PTHR42957:SF1">
    <property type="entry name" value="HELICASE MJ1565-RELATED"/>
    <property type="match status" value="1"/>
</dbReference>
<dbReference type="Proteomes" id="UP001596395">
    <property type="component" value="Unassembled WGS sequence"/>
</dbReference>
<reference evidence="7 8" key="1">
    <citation type="journal article" date="2019" name="Int. J. Syst. Evol. Microbiol.">
        <title>The Global Catalogue of Microorganisms (GCM) 10K type strain sequencing project: providing services to taxonomists for standard genome sequencing and annotation.</title>
        <authorList>
            <consortium name="The Broad Institute Genomics Platform"/>
            <consortium name="The Broad Institute Genome Sequencing Center for Infectious Disease"/>
            <person name="Wu L."/>
            <person name="Ma J."/>
        </authorList>
    </citation>
    <scope>NUCLEOTIDE SEQUENCE [LARGE SCALE GENOMIC DNA]</scope>
    <source>
        <strain evidence="7 8">GX26</strain>
    </source>
</reference>
<evidence type="ECO:0000256" key="3">
    <source>
        <dbReference type="ARBA" id="ARBA00048954"/>
    </source>
</evidence>
<feature type="region of interest" description="Disordered" evidence="5">
    <location>
        <begin position="339"/>
        <end position="378"/>
    </location>
</feature>
<dbReference type="Pfam" id="PF01935">
    <property type="entry name" value="DUF87"/>
    <property type="match status" value="1"/>
</dbReference>